<feature type="domain" description="DUF7669" evidence="1">
    <location>
        <begin position="37"/>
        <end position="104"/>
    </location>
</feature>
<proteinExistence type="predicted"/>
<dbReference type="Pfam" id="PF24706">
    <property type="entry name" value="DUF7669"/>
    <property type="match status" value="1"/>
</dbReference>
<organism evidence="2 3">
    <name type="scientific">Deinococcus hopiensis KR-140</name>
    <dbReference type="NCBI Taxonomy" id="695939"/>
    <lineage>
        <taxon>Bacteria</taxon>
        <taxon>Thermotogati</taxon>
        <taxon>Deinococcota</taxon>
        <taxon>Deinococci</taxon>
        <taxon>Deinococcales</taxon>
        <taxon>Deinococcaceae</taxon>
        <taxon>Deinococcus</taxon>
    </lineage>
</organism>
<keyword evidence="3" id="KW-1185">Reference proteome</keyword>
<dbReference type="EMBL" id="FWWU01000007">
    <property type="protein sequence ID" value="SMB84656.1"/>
    <property type="molecule type" value="Genomic_DNA"/>
</dbReference>
<name>A0A1W1UUE5_9DEIO</name>
<reference evidence="2 3" key="1">
    <citation type="submission" date="2017-04" db="EMBL/GenBank/DDBJ databases">
        <authorList>
            <person name="Afonso C.L."/>
            <person name="Miller P.J."/>
            <person name="Scott M.A."/>
            <person name="Spackman E."/>
            <person name="Goraichik I."/>
            <person name="Dimitrov K.M."/>
            <person name="Suarez D.L."/>
            <person name="Swayne D.E."/>
        </authorList>
    </citation>
    <scope>NUCLEOTIDE SEQUENCE [LARGE SCALE GENOMIC DNA]</scope>
    <source>
        <strain evidence="2 3">KR-140</strain>
    </source>
</reference>
<sequence length="107" mass="12269">MCARYASAACRARSTARPTTTLHNRLVVSCRDEILEVARILSQRQPDQTFRVDDVVTAMVDRGTKFLESTIQYHVMVVMCVNAKGRDAGKYPDLEHVARRRYRLVQK</sequence>
<evidence type="ECO:0000313" key="2">
    <source>
        <dbReference type="EMBL" id="SMB84656.1"/>
    </source>
</evidence>
<gene>
    <name evidence="2" type="ORF">SAMN00790413_05233</name>
</gene>
<protein>
    <recommendedName>
        <fullName evidence="1">DUF7669 domain-containing protein</fullName>
    </recommendedName>
</protein>
<dbReference type="Proteomes" id="UP000192582">
    <property type="component" value="Unassembled WGS sequence"/>
</dbReference>
<evidence type="ECO:0000259" key="1">
    <source>
        <dbReference type="Pfam" id="PF24706"/>
    </source>
</evidence>
<evidence type="ECO:0000313" key="3">
    <source>
        <dbReference type="Proteomes" id="UP000192582"/>
    </source>
</evidence>
<accession>A0A1W1UUE5</accession>
<dbReference type="AlphaFoldDB" id="A0A1W1UUE5"/>
<dbReference type="InterPro" id="IPR056086">
    <property type="entry name" value="DUF7669"/>
</dbReference>